<sequence length="476" mass="53338">MSSMQHIDLQLKKLLEGLIDRKIVPVKWQEQIRALKQAIVAHYVTLPEAAQRLLTAKGNTNYYECKAVVTYLEGSEEGKKTNFFGQYTSPILKAWMSIVKDYEVDNVYVAEAARMLQQSVLYELPALRKTIVQHDKQITDQIRKIADCHKSIAEAKRKLSHSCAELKIPGHDFRLELQALVYELPLLFRDVARVLSAEGLREASRYHAALQAFLFASSTAVNKSPRFHALDQLWAAASVGHDVPPIVASKMDQEVEVISWEAASPPAAATIDWDIPPADAAEIEWDITMDDSKVDEKVDPHAAMALTTQVDLLLQSDFRMRITNDLLELGGFLHQTAQRKVELKLEDVAFANQFHTAAPILAHQSLKTTEGYVTAVQDALRALGDKRLQELLLIKSSPRYLDRLVSNLELQLTKIDKLRLQIQSLQDKNAELQAATAATHIEIKSLTATTKALRSHVEVSLPPLFKGHRVRIVGAI</sequence>
<dbReference type="PANTHER" id="PTHR14894">
    <property type="entry name" value="CDK5 REGULATORY SUBUNIT-ASSOCIATED PROTEIN 3"/>
    <property type="match status" value="1"/>
</dbReference>
<evidence type="ECO:0000256" key="1">
    <source>
        <dbReference type="ARBA" id="ARBA00007478"/>
    </source>
</evidence>
<keyword evidence="5" id="KW-1185">Reference proteome</keyword>
<feature type="coiled-coil region" evidence="2">
    <location>
        <begin position="401"/>
        <end position="435"/>
    </location>
</feature>
<evidence type="ECO:0000313" key="4">
    <source>
        <dbReference type="EMBL" id="VFU01226.1"/>
    </source>
</evidence>
<gene>
    <name evidence="4" type="primary">Aste57867_24587</name>
    <name evidence="3" type="ORF">As57867_024509</name>
    <name evidence="4" type="ORF">ASTE57867_24587</name>
</gene>
<proteinExistence type="inferred from homology"/>
<reference evidence="4 5" key="1">
    <citation type="submission" date="2019-03" db="EMBL/GenBank/DDBJ databases">
        <authorList>
            <person name="Gaulin E."/>
            <person name="Dumas B."/>
        </authorList>
    </citation>
    <scope>NUCLEOTIDE SEQUENCE [LARGE SCALE GENOMIC DNA]</scope>
    <source>
        <strain evidence="4">CBS 568.67</strain>
    </source>
</reference>
<accession>A0A485LR01</accession>
<evidence type="ECO:0000256" key="2">
    <source>
        <dbReference type="SAM" id="Coils"/>
    </source>
</evidence>
<dbReference type="PANTHER" id="PTHR14894:SF0">
    <property type="entry name" value="CDK5 REGULATORY SUBUNIT-ASSOCIATED PROTEIN 3"/>
    <property type="match status" value="1"/>
</dbReference>
<evidence type="ECO:0000313" key="5">
    <source>
        <dbReference type="Proteomes" id="UP000332933"/>
    </source>
</evidence>
<dbReference type="OrthoDB" id="340432at2759"/>
<dbReference type="AlphaFoldDB" id="A0A485LR01"/>
<comment type="similarity">
    <text evidence="1">Belongs to the CDK5RAP3 family.</text>
</comment>
<dbReference type="InterPro" id="IPR008491">
    <property type="entry name" value="CDK5RAP3"/>
</dbReference>
<protein>
    <submittedName>
        <fullName evidence="4">Aste57867_24587 protein</fullName>
    </submittedName>
</protein>
<evidence type="ECO:0000313" key="3">
    <source>
        <dbReference type="EMBL" id="KAF0683375.1"/>
    </source>
</evidence>
<name>A0A485LR01_9STRA</name>
<organism evidence="4 5">
    <name type="scientific">Aphanomyces stellatus</name>
    <dbReference type="NCBI Taxonomy" id="120398"/>
    <lineage>
        <taxon>Eukaryota</taxon>
        <taxon>Sar</taxon>
        <taxon>Stramenopiles</taxon>
        <taxon>Oomycota</taxon>
        <taxon>Saprolegniomycetes</taxon>
        <taxon>Saprolegniales</taxon>
        <taxon>Verrucalvaceae</taxon>
        <taxon>Aphanomyces</taxon>
    </lineage>
</organism>
<dbReference type="Proteomes" id="UP000332933">
    <property type="component" value="Unassembled WGS sequence"/>
</dbReference>
<reference evidence="3" key="2">
    <citation type="submission" date="2019-06" db="EMBL/GenBank/DDBJ databases">
        <title>Genomics analysis of Aphanomyces spp. identifies a new class of oomycete effector associated with host adaptation.</title>
        <authorList>
            <person name="Gaulin E."/>
        </authorList>
    </citation>
    <scope>NUCLEOTIDE SEQUENCE</scope>
    <source>
        <strain evidence="3">CBS 578.67</strain>
    </source>
</reference>
<dbReference type="GO" id="GO:0012505">
    <property type="term" value="C:endomembrane system"/>
    <property type="evidence" value="ECO:0007669"/>
    <property type="project" value="TreeGrafter"/>
</dbReference>
<dbReference type="GO" id="GO:0007346">
    <property type="term" value="P:regulation of mitotic cell cycle"/>
    <property type="evidence" value="ECO:0007669"/>
    <property type="project" value="TreeGrafter"/>
</dbReference>
<dbReference type="Pfam" id="PF05600">
    <property type="entry name" value="CDK5RAP3"/>
    <property type="match status" value="1"/>
</dbReference>
<keyword evidence="2" id="KW-0175">Coiled coil</keyword>
<dbReference type="EMBL" id="CAADRA010007434">
    <property type="protein sequence ID" value="VFU01226.1"/>
    <property type="molecule type" value="Genomic_DNA"/>
</dbReference>
<dbReference type="EMBL" id="VJMH01007408">
    <property type="protein sequence ID" value="KAF0683375.1"/>
    <property type="molecule type" value="Genomic_DNA"/>
</dbReference>